<feature type="compositionally biased region" description="Basic and acidic residues" evidence="2">
    <location>
        <begin position="58"/>
        <end position="77"/>
    </location>
</feature>
<proteinExistence type="predicted"/>
<name>G4CVH1_9ACTN</name>
<feature type="domain" description="Pyruvate/ketoisovalerate oxidoreductase catalytic" evidence="3">
    <location>
        <begin position="94"/>
        <end position="282"/>
    </location>
</feature>
<sequence>MSSSQICAVGRRSTQTMAKFDEQRRNGSVGSRFRSIRTRLAGTTIRHHVTRPHRSPATRKEVRVPSTDTAHHTTDEREVQSLDRVVIRFAGDSGDGMQLTGDRFTAESAIHGNDVSTLPNFPAEIRAPQGTIPGVSSFQVHFANYDIATPGDQPDVLVTMNPAALAANLGDLRRGGLIVLDSAEFTAKNLKKVGYAEDPRHDGTLESYQVVELDLTGLAVAAVEPFSLGRKNSERAKNMFALGLLTWLYGRPLGPSEKFLAGKFASKPEIRDANIAALKAGHAYGETCELFRVRYEVAPAPMPEGTYRQITGNLATAYGLITGANRAGLQLFLGSYPITPASDILHELSKRKSHNVVTFQAEDEIAGVSSAIGASFSGSLGVTTTSGPGMSLKSEAIGLAVMTELPLVVVDVQRAGPSTGMPTKPEQADLLQAMFGRNGESPVPVLAAKSPSDCFDTALEACRVAVTYRTPVIMLSDGYLGNGAEPWKVPDLDEIPRIDPNFATEPNSSAADGSPRFMPYHRDSETLARPWALPGTKGLEHRIGGLEKSARTGAISYDPSNHEDMVTTRAAKVKGIAKTIPPTVVDDPSGDADVLVLGWGSTYGPITAAVRRVRARGLSIAQAHVRHLNPLPEDLGDLLHRYRRVVVPEMNTGQFAMLLRSRYLVDVKTISRVRGLPISPVDLCEELCQYCNGETEEA</sequence>
<dbReference type="EMBL" id="AGBA01000005">
    <property type="protein sequence ID" value="EGY78959.1"/>
    <property type="molecule type" value="Genomic_DNA"/>
</dbReference>
<dbReference type="InterPro" id="IPR019752">
    <property type="entry name" value="Pyrv/ketoisovalerate_OxRed_cat"/>
</dbReference>
<dbReference type="Pfam" id="PF01558">
    <property type="entry name" value="POR"/>
    <property type="match status" value="1"/>
</dbReference>
<feature type="domain" description="Pyruvate:ferredoxin oxidoreductase core" evidence="5">
    <location>
        <begin position="592"/>
        <end position="660"/>
    </location>
</feature>
<dbReference type="Gene3D" id="3.40.50.920">
    <property type="match status" value="1"/>
</dbReference>
<accession>G4CVH1</accession>
<dbReference type="InterPro" id="IPR029061">
    <property type="entry name" value="THDP-binding"/>
</dbReference>
<dbReference type="FunFam" id="3.40.50.970:FF:000022">
    <property type="entry name" value="2-oxoglutarate ferredoxin oxidoreductase alpha subunit"/>
    <property type="match status" value="1"/>
</dbReference>
<feature type="domain" description="Pyruvate flavodoxin/ferredoxin oxidoreductase pyrimidine binding" evidence="4">
    <location>
        <begin position="332"/>
        <end position="547"/>
    </location>
</feature>
<dbReference type="InterPro" id="IPR002869">
    <property type="entry name" value="Pyrv_flavodox_OxRed_cen"/>
</dbReference>
<dbReference type="Proteomes" id="UP000005332">
    <property type="component" value="Unassembled WGS sequence"/>
</dbReference>
<dbReference type="InterPro" id="IPR033412">
    <property type="entry name" value="PFOR_II"/>
</dbReference>
<dbReference type="PATRIC" id="fig|997355.3.peg.522"/>
<dbReference type="InterPro" id="IPR022367">
    <property type="entry name" value="2-oxoacid/accept_OxRdtase_asu"/>
</dbReference>
<keyword evidence="1 6" id="KW-0560">Oxidoreductase</keyword>
<evidence type="ECO:0000313" key="6">
    <source>
        <dbReference type="EMBL" id="EGY78959.1"/>
    </source>
</evidence>
<evidence type="ECO:0000259" key="3">
    <source>
        <dbReference type="Pfam" id="PF01558"/>
    </source>
</evidence>
<gene>
    <name evidence="6" type="ORF">HMPREF9153_0528</name>
</gene>
<evidence type="ECO:0000256" key="2">
    <source>
        <dbReference type="SAM" id="MobiDB-lite"/>
    </source>
</evidence>
<dbReference type="InterPro" id="IPR009014">
    <property type="entry name" value="Transketo_C/PFOR_II"/>
</dbReference>
<dbReference type="PANTHER" id="PTHR32154">
    <property type="entry name" value="PYRUVATE-FLAVODOXIN OXIDOREDUCTASE-RELATED"/>
    <property type="match status" value="1"/>
</dbReference>
<dbReference type="AlphaFoldDB" id="G4CVH1"/>
<reference evidence="6 7" key="1">
    <citation type="submission" date="2011-06" db="EMBL/GenBank/DDBJ databases">
        <authorList>
            <person name="Muzny D."/>
            <person name="Qin X."/>
            <person name="Deng J."/>
            <person name="Jiang H."/>
            <person name="Liu Y."/>
            <person name="Qu J."/>
            <person name="Song X.-Z."/>
            <person name="Zhang L."/>
            <person name="Thornton R."/>
            <person name="Coyle M."/>
            <person name="Francisco L."/>
            <person name="Jackson L."/>
            <person name="Javaid M."/>
            <person name="Korchina V."/>
            <person name="Kovar C."/>
            <person name="Mata R."/>
            <person name="Mathew T."/>
            <person name="Ngo R."/>
            <person name="Nguyen L."/>
            <person name="Nguyen N."/>
            <person name="Okwuonu G."/>
            <person name="Ongeri F."/>
            <person name="Pham C."/>
            <person name="Simmons D."/>
            <person name="Wilczek-Boney K."/>
            <person name="Hale W."/>
            <person name="Jakkamsetti A."/>
            <person name="Pham P."/>
            <person name="Ruth R."/>
            <person name="San Lucas F."/>
            <person name="Warren J."/>
            <person name="Zhang J."/>
            <person name="Zhao Z."/>
            <person name="Zhou C."/>
            <person name="Zhu D."/>
            <person name="Lee S."/>
            <person name="Bess C."/>
            <person name="Blankenburg K."/>
            <person name="Forbes L."/>
            <person name="Fu Q."/>
            <person name="Gubbala S."/>
            <person name="Hirani K."/>
            <person name="Jayaseelan J.C."/>
            <person name="Lara F."/>
            <person name="Munidasa M."/>
            <person name="Palculict T."/>
            <person name="Patil S."/>
            <person name="Pu L.-L."/>
            <person name="Saada N."/>
            <person name="Tang L."/>
            <person name="Weissenberger G."/>
            <person name="Zhu Y."/>
            <person name="Hemphill L."/>
            <person name="Shang Y."/>
            <person name="Youmans B."/>
            <person name="Ayvaz T."/>
            <person name="Ross M."/>
            <person name="Santibanez J."/>
            <person name="Aqrawi P."/>
            <person name="Gross S."/>
            <person name="Joshi V."/>
            <person name="Fowler G."/>
            <person name="Nazareth L."/>
            <person name="Reid J."/>
            <person name="Worley K."/>
            <person name="Petrosino J."/>
            <person name="Highlander S."/>
            <person name="Gibbs R."/>
        </authorList>
    </citation>
    <scope>NUCLEOTIDE SEQUENCE [LARGE SCALE GENOMIC DNA]</scope>
    <source>
        <strain evidence="6 7">ATCC 25577</strain>
    </source>
</reference>
<dbReference type="GO" id="GO:0016903">
    <property type="term" value="F:oxidoreductase activity, acting on the aldehyde or oxo group of donors"/>
    <property type="evidence" value="ECO:0007669"/>
    <property type="project" value="InterPro"/>
</dbReference>
<dbReference type="PANTHER" id="PTHR32154:SF20">
    <property type="entry name" value="2-OXOGLUTARATE OXIDOREDUCTASE SUBUNIT KORA"/>
    <property type="match status" value="1"/>
</dbReference>
<dbReference type="Pfam" id="PF01855">
    <property type="entry name" value="POR_N"/>
    <property type="match status" value="1"/>
</dbReference>
<dbReference type="EC" id="1.2.7.-" evidence="6"/>
<dbReference type="SUPFAM" id="SSF52922">
    <property type="entry name" value="TK C-terminal domain-like"/>
    <property type="match status" value="1"/>
</dbReference>
<dbReference type="InterPro" id="IPR050722">
    <property type="entry name" value="Pyruvate:ferred/Flavod_OxRd"/>
</dbReference>
<dbReference type="NCBIfam" id="TIGR03710">
    <property type="entry name" value="OAFO_sf"/>
    <property type="match status" value="1"/>
</dbReference>
<dbReference type="CDD" id="cd07034">
    <property type="entry name" value="TPP_PYR_PFOR_IOR-alpha_like"/>
    <property type="match status" value="1"/>
</dbReference>
<evidence type="ECO:0000313" key="7">
    <source>
        <dbReference type="Proteomes" id="UP000005332"/>
    </source>
</evidence>
<dbReference type="Pfam" id="PF17147">
    <property type="entry name" value="PFOR_II"/>
    <property type="match status" value="1"/>
</dbReference>
<keyword evidence="7" id="KW-1185">Reference proteome</keyword>
<dbReference type="Gene3D" id="3.40.50.970">
    <property type="match status" value="1"/>
</dbReference>
<evidence type="ECO:0000259" key="4">
    <source>
        <dbReference type="Pfam" id="PF01855"/>
    </source>
</evidence>
<organism evidence="6 7">
    <name type="scientific">Cutibacterium avidum ATCC 25577</name>
    <dbReference type="NCBI Taxonomy" id="997355"/>
    <lineage>
        <taxon>Bacteria</taxon>
        <taxon>Bacillati</taxon>
        <taxon>Actinomycetota</taxon>
        <taxon>Actinomycetes</taxon>
        <taxon>Propionibacteriales</taxon>
        <taxon>Propionibacteriaceae</taxon>
        <taxon>Cutibacterium</taxon>
    </lineage>
</organism>
<feature type="region of interest" description="Disordered" evidence="2">
    <location>
        <begin position="48"/>
        <end position="77"/>
    </location>
</feature>
<dbReference type="GO" id="GO:0000287">
    <property type="term" value="F:magnesium ion binding"/>
    <property type="evidence" value="ECO:0007669"/>
    <property type="project" value="UniProtKB-ARBA"/>
</dbReference>
<evidence type="ECO:0000259" key="5">
    <source>
        <dbReference type="Pfam" id="PF17147"/>
    </source>
</evidence>
<dbReference type="InterPro" id="IPR002880">
    <property type="entry name" value="Pyrv_Fd/Flavodoxin_OxRdtase_N"/>
</dbReference>
<dbReference type="HOGENOM" id="CLU_017038_1_0_11"/>
<feature type="compositionally biased region" description="Basic residues" evidence="2">
    <location>
        <begin position="48"/>
        <end position="57"/>
    </location>
</feature>
<comment type="caution">
    <text evidence="6">The sequence shown here is derived from an EMBL/GenBank/DDBJ whole genome shotgun (WGS) entry which is preliminary data.</text>
</comment>
<dbReference type="GO" id="GO:0006979">
    <property type="term" value="P:response to oxidative stress"/>
    <property type="evidence" value="ECO:0007669"/>
    <property type="project" value="TreeGrafter"/>
</dbReference>
<dbReference type="SUPFAM" id="SSF53323">
    <property type="entry name" value="Pyruvate-ferredoxin oxidoreductase, PFOR, domain III"/>
    <property type="match status" value="1"/>
</dbReference>
<dbReference type="SUPFAM" id="SSF52518">
    <property type="entry name" value="Thiamin diphosphate-binding fold (THDP-binding)"/>
    <property type="match status" value="1"/>
</dbReference>
<evidence type="ECO:0000256" key="1">
    <source>
        <dbReference type="ARBA" id="ARBA00023002"/>
    </source>
</evidence>
<protein>
    <submittedName>
        <fullName evidence="6">Ferredoxin oxidoreductase</fullName>
        <ecNumber evidence="6">1.2.7.-</ecNumber>
    </submittedName>
</protein>
<dbReference type="Gene3D" id="3.40.920.10">
    <property type="entry name" value="Pyruvate-ferredoxin oxidoreductase, PFOR, domain III"/>
    <property type="match status" value="1"/>
</dbReference>